<dbReference type="Proteomes" id="UP000094224">
    <property type="component" value="Unassembled WGS sequence"/>
</dbReference>
<protein>
    <submittedName>
        <fullName evidence="8">Type VII secretion protein EccE</fullName>
    </submittedName>
</protein>
<evidence type="ECO:0000256" key="5">
    <source>
        <dbReference type="ARBA" id="ARBA00022989"/>
    </source>
</evidence>
<dbReference type="Pfam" id="PF11203">
    <property type="entry name" value="EccE"/>
    <property type="match status" value="1"/>
</dbReference>
<keyword evidence="6" id="KW-0472">Membrane</keyword>
<comment type="subcellular location">
    <subcellularLocation>
        <location evidence="1">Cell membrane</location>
    </subcellularLocation>
</comment>
<evidence type="ECO:0000313" key="8">
    <source>
        <dbReference type="EMBL" id="ODR07700.1"/>
    </source>
</evidence>
<keyword evidence="9" id="KW-1185">Reference proteome</keyword>
<dbReference type="GO" id="GO:0005886">
    <property type="term" value="C:plasma membrane"/>
    <property type="evidence" value="ECO:0007669"/>
    <property type="project" value="UniProtKB-SubCell"/>
</dbReference>
<name>A0A1E3T032_9MYCO</name>
<dbReference type="NCBIfam" id="TIGR03923">
    <property type="entry name" value="T7SS_EccE"/>
    <property type="match status" value="1"/>
</dbReference>
<dbReference type="OrthoDB" id="4152590at2"/>
<evidence type="ECO:0000256" key="6">
    <source>
        <dbReference type="ARBA" id="ARBA00023136"/>
    </source>
</evidence>
<dbReference type="STRING" id="243061.AWC25_19195"/>
<accession>A0A1E3T032</accession>
<feature type="domain" description="Type VII secretion system protein EccE" evidence="7">
    <location>
        <begin position="159"/>
        <end position="255"/>
    </location>
</feature>
<keyword evidence="4" id="KW-0812">Transmembrane</keyword>
<organism evidence="8 9">
    <name type="scientific">Mycobacterium sherrisii</name>
    <dbReference type="NCBI Taxonomy" id="243061"/>
    <lineage>
        <taxon>Bacteria</taxon>
        <taxon>Bacillati</taxon>
        <taxon>Actinomycetota</taxon>
        <taxon>Actinomycetes</taxon>
        <taxon>Mycobacteriales</taxon>
        <taxon>Mycobacteriaceae</taxon>
        <taxon>Mycobacterium</taxon>
        <taxon>Mycobacterium simiae complex</taxon>
    </lineage>
</organism>
<reference evidence="9" key="1">
    <citation type="submission" date="2016-09" db="EMBL/GenBank/DDBJ databases">
        <authorList>
            <person name="Greninger A.L."/>
            <person name="Jerome K.R."/>
            <person name="Mcnair B."/>
            <person name="Wallis C."/>
            <person name="Fang F."/>
        </authorList>
    </citation>
    <scope>NUCLEOTIDE SEQUENCE [LARGE SCALE GENOMIC DNA]</scope>
    <source>
        <strain evidence="9">BC1_M4</strain>
    </source>
</reference>
<dbReference type="InterPro" id="IPR021368">
    <property type="entry name" value="T7SS_EccE"/>
</dbReference>
<evidence type="ECO:0000313" key="9">
    <source>
        <dbReference type="Proteomes" id="UP000094224"/>
    </source>
</evidence>
<dbReference type="AlphaFoldDB" id="A0A1E3T032"/>
<gene>
    <name evidence="8" type="ORF">BHQ21_08195</name>
</gene>
<dbReference type="InterPro" id="IPR050051">
    <property type="entry name" value="EccE_dom"/>
</dbReference>
<keyword evidence="3" id="KW-1003">Cell membrane</keyword>
<comment type="caution">
    <text evidence="8">The sequence shown here is derived from an EMBL/GenBank/DDBJ whole genome shotgun (WGS) entry which is preliminary data.</text>
</comment>
<evidence type="ECO:0000256" key="2">
    <source>
        <dbReference type="ARBA" id="ARBA00007759"/>
    </source>
</evidence>
<comment type="similarity">
    <text evidence="2">Belongs to the EccE family.</text>
</comment>
<sequence>MIAAGLAAALLLRKPGWYGALIGLGVTVILGVRFRGLAPARRAVEWLGFHYERLRRKRRAQHYEPFDTELADGSRIGHHWDGKRLTSLLRLVPDPAAMTIMEPATMISAQTVSLRTLADCLRQYDITVDSIDVISQGARLHDRGQVAAVYDAVLGPLPAVAQRTVWVAVRMDPARCPEAVRHRGGGWDGTVRTAATATRRIANRLSDAGIGSHIMTAAEIAETTLELAHGVETAELDESWSACGKDRLQMRSFAVKPAMFTSAGLGALWRVPSDSTTVCVSLRRDTRDDALTLRGLVRFDTSGRARPRPRELGPLPGRQYAALMCGLPVPPPRRAISEWIVAQNADAVDDLELPAAGCGQVIGADEYGRAVALPLFGPRVNRVELCGTLRLAQQVVLRSVALGAWVNVHTLRPAAWQTMVEQIADPNLLCVNEQRADTGRAGSRQLHRVEMLDGTGEQINQDRVTTIIVRPSHAQPRAGADVTLQLLDRDQDLVRVSTPSAAATVTMVATDDEMRYIKSSLDVVD</sequence>
<keyword evidence="5" id="KW-1133">Transmembrane helix</keyword>
<evidence type="ECO:0000259" key="7">
    <source>
        <dbReference type="Pfam" id="PF11203"/>
    </source>
</evidence>
<proteinExistence type="inferred from homology"/>
<dbReference type="EMBL" id="MIHC01000011">
    <property type="protein sequence ID" value="ODR07700.1"/>
    <property type="molecule type" value="Genomic_DNA"/>
</dbReference>
<evidence type="ECO:0000256" key="1">
    <source>
        <dbReference type="ARBA" id="ARBA00004236"/>
    </source>
</evidence>
<evidence type="ECO:0000256" key="3">
    <source>
        <dbReference type="ARBA" id="ARBA00022475"/>
    </source>
</evidence>
<evidence type="ECO:0000256" key="4">
    <source>
        <dbReference type="ARBA" id="ARBA00022692"/>
    </source>
</evidence>